<accession>A0A7J4TIM8</accession>
<protein>
    <recommendedName>
        <fullName evidence="3">Serine kinase</fullName>
    </recommendedName>
</protein>
<evidence type="ECO:0000313" key="1">
    <source>
        <dbReference type="EMBL" id="HII84298.1"/>
    </source>
</evidence>
<evidence type="ECO:0000313" key="2">
    <source>
        <dbReference type="Proteomes" id="UP000586031"/>
    </source>
</evidence>
<proteinExistence type="predicted"/>
<dbReference type="InterPro" id="IPR027417">
    <property type="entry name" value="P-loop_NTPase"/>
</dbReference>
<comment type="caution">
    <text evidence="1">The sequence shown here is derived from an EMBL/GenBank/DDBJ whole genome shotgun (WGS) entry which is preliminary data.</text>
</comment>
<dbReference type="EMBL" id="DUHE01000154">
    <property type="protein sequence ID" value="HII84298.1"/>
    <property type="molecule type" value="Genomic_DNA"/>
</dbReference>
<dbReference type="Gene3D" id="3.40.50.300">
    <property type="entry name" value="P-loop containing nucleotide triphosphate hydrolases"/>
    <property type="match status" value="1"/>
</dbReference>
<gene>
    <name evidence="1" type="ORF">HA271_05565</name>
</gene>
<reference evidence="2" key="1">
    <citation type="journal article" date="2020" name="bioRxiv">
        <title>A rank-normalized archaeal taxonomy based on genome phylogeny resolves widespread incomplete and uneven classifications.</title>
        <authorList>
            <person name="Rinke C."/>
            <person name="Chuvochina M."/>
            <person name="Mussig A.J."/>
            <person name="Chaumeil P.-A."/>
            <person name="Waite D.W."/>
            <person name="Whitman W.B."/>
            <person name="Parks D.H."/>
            <person name="Hugenholtz P."/>
        </authorList>
    </citation>
    <scope>NUCLEOTIDE SEQUENCE [LARGE SCALE GENOMIC DNA]</scope>
</reference>
<name>A0A7J4TIM8_9EURY</name>
<dbReference type="Proteomes" id="UP000586031">
    <property type="component" value="Unassembled WGS sequence"/>
</dbReference>
<evidence type="ECO:0008006" key="3">
    <source>
        <dbReference type="Google" id="ProtNLM"/>
    </source>
</evidence>
<dbReference type="SUPFAM" id="SSF53795">
    <property type="entry name" value="PEP carboxykinase-like"/>
    <property type="match status" value="1"/>
</dbReference>
<organism evidence="1 2">
    <name type="scientific">Methanobacterium subterraneum</name>
    <dbReference type="NCBI Taxonomy" id="59277"/>
    <lineage>
        <taxon>Archaea</taxon>
        <taxon>Methanobacteriati</taxon>
        <taxon>Methanobacteriota</taxon>
        <taxon>Methanomada group</taxon>
        <taxon>Methanobacteria</taxon>
        <taxon>Methanobacteriales</taxon>
        <taxon>Methanobacteriaceae</taxon>
        <taxon>Methanobacterium</taxon>
    </lineage>
</organism>
<dbReference type="AlphaFoldDB" id="A0A7J4TIM8"/>
<sequence>MVVEKCQYHQKTKKIYFFLIIDNMYFYQLYGLSVQSDLSLSLPELPILEKSVDLKILSAKIDIPTDIIFEQSFDNIKIVKTLDSTYLFWKNTILCKIIQGKEIVINDLARMEKNFLKSLILGPVFAILLHQRGCLVLHANAVNMNGNAIILLGSMGKGKSTTSLALHKSGYKIMSDDIVSIQFSNSVPMVFPGSPTMKLSSEVVDNLLTNHKSLPKVYSNPSKRVYNFSESFLENPIPLKVIYLIEDGTETSIGEIKPKEEIISMIKSTYSLGLFDKNELAENLKQCSEILNEVPLKLLNIKRSFRHINEVVKVIEFDLE</sequence>